<name>A0ABZ1Z762_9NOCA</name>
<sequence>MALYDHTGQTYARTRQPDPRIAAVIDDAVRGMDSVANIGAGSGSYEPTDTVIAVEPSEVMIAQRPPAAAPAVQAVAEQLPIHTDAVDAALAILTVHHWYDLDRGIAELKRIARRRIVILTWDHTVYREFWLVRDYLPAAAVTDARLAVPLPRLTALLGEVSITPIPVPHDCVDGFGGAYWRRPEAYLDETVRAGMSMLAMTPAALLPDGLNRLRDDLATDAWSTRHAELLDKSHLDLGYRLVTAELRSGRRKRLPREN</sequence>
<dbReference type="GO" id="GO:0008168">
    <property type="term" value="F:methyltransferase activity"/>
    <property type="evidence" value="ECO:0007669"/>
    <property type="project" value="UniProtKB-KW"/>
</dbReference>
<feature type="domain" description="Methyltransferase type 11" evidence="1">
    <location>
        <begin position="39"/>
        <end position="114"/>
    </location>
</feature>
<reference evidence="2" key="1">
    <citation type="submission" date="2022-10" db="EMBL/GenBank/DDBJ databases">
        <title>The complete genomes of actinobacterial strains from the NBC collection.</title>
        <authorList>
            <person name="Joergensen T.S."/>
            <person name="Alvarez Arevalo M."/>
            <person name="Sterndorff E.B."/>
            <person name="Faurdal D."/>
            <person name="Vuksanovic O."/>
            <person name="Mourched A.-S."/>
            <person name="Charusanti P."/>
            <person name="Shaw S."/>
            <person name="Blin K."/>
            <person name="Weber T."/>
        </authorList>
    </citation>
    <scope>NUCLEOTIDE SEQUENCE</scope>
    <source>
        <strain evidence="2">NBC_01482</strain>
    </source>
</reference>
<dbReference type="Pfam" id="PF08241">
    <property type="entry name" value="Methyltransf_11"/>
    <property type="match status" value="1"/>
</dbReference>
<keyword evidence="3" id="KW-1185">Reference proteome</keyword>
<dbReference type="Gene3D" id="3.40.50.150">
    <property type="entry name" value="Vaccinia Virus protein VP39"/>
    <property type="match status" value="1"/>
</dbReference>
<proteinExistence type="predicted"/>
<dbReference type="InterPro" id="IPR013216">
    <property type="entry name" value="Methyltransf_11"/>
</dbReference>
<dbReference type="GO" id="GO:0032259">
    <property type="term" value="P:methylation"/>
    <property type="evidence" value="ECO:0007669"/>
    <property type="project" value="UniProtKB-KW"/>
</dbReference>
<evidence type="ECO:0000259" key="1">
    <source>
        <dbReference type="Pfam" id="PF08241"/>
    </source>
</evidence>
<gene>
    <name evidence="2" type="ORF">OG563_19680</name>
</gene>
<accession>A0ABZ1Z762</accession>
<organism evidence="2 3">
    <name type="scientific">Nocardia vinacea</name>
    <dbReference type="NCBI Taxonomy" id="96468"/>
    <lineage>
        <taxon>Bacteria</taxon>
        <taxon>Bacillati</taxon>
        <taxon>Actinomycetota</taxon>
        <taxon>Actinomycetes</taxon>
        <taxon>Mycobacteriales</taxon>
        <taxon>Nocardiaceae</taxon>
        <taxon>Nocardia</taxon>
    </lineage>
</organism>
<evidence type="ECO:0000313" key="2">
    <source>
        <dbReference type="EMBL" id="WUV50216.1"/>
    </source>
</evidence>
<evidence type="ECO:0000313" key="3">
    <source>
        <dbReference type="Proteomes" id="UP001432062"/>
    </source>
</evidence>
<protein>
    <submittedName>
        <fullName evidence="2">Class I SAM-dependent methyltransferase</fullName>
    </submittedName>
</protein>
<keyword evidence="2" id="KW-0808">Transferase</keyword>
<dbReference type="Proteomes" id="UP001432062">
    <property type="component" value="Chromosome"/>
</dbReference>
<dbReference type="InterPro" id="IPR029063">
    <property type="entry name" value="SAM-dependent_MTases_sf"/>
</dbReference>
<keyword evidence="2" id="KW-0489">Methyltransferase</keyword>
<dbReference type="SUPFAM" id="SSF53335">
    <property type="entry name" value="S-adenosyl-L-methionine-dependent methyltransferases"/>
    <property type="match status" value="1"/>
</dbReference>
<dbReference type="RefSeq" id="WP_329414986.1">
    <property type="nucleotide sequence ID" value="NZ_CP109441.1"/>
</dbReference>
<dbReference type="EMBL" id="CP109441">
    <property type="protein sequence ID" value="WUV50216.1"/>
    <property type="molecule type" value="Genomic_DNA"/>
</dbReference>